<keyword evidence="4" id="KW-1185">Reference proteome</keyword>
<accession>A0A6J5VQC1</accession>
<reference evidence="4" key="1">
    <citation type="journal article" date="2020" name="Genome Biol.">
        <title>Gamete binning: chromosome-level and haplotype-resolved genome assembly enabled by high-throughput single-cell sequencing of gamete genomes.</title>
        <authorList>
            <person name="Campoy J.A."/>
            <person name="Sun H."/>
            <person name="Goel M."/>
            <person name="Jiao W.-B."/>
            <person name="Folz-Donahue K."/>
            <person name="Wang N."/>
            <person name="Rubio M."/>
            <person name="Liu C."/>
            <person name="Kukat C."/>
            <person name="Ruiz D."/>
            <person name="Huettel B."/>
            <person name="Schneeberger K."/>
        </authorList>
    </citation>
    <scope>NUCLEOTIDE SEQUENCE [LARGE SCALE GENOMIC DNA]</scope>
    <source>
        <strain evidence="4">cv. Rojo Pasion</strain>
    </source>
</reference>
<evidence type="ECO:0000313" key="2">
    <source>
        <dbReference type="EMBL" id="CAB4318477.1"/>
    </source>
</evidence>
<evidence type="ECO:0000313" key="3">
    <source>
        <dbReference type="Proteomes" id="UP000507222"/>
    </source>
</evidence>
<dbReference type="EMBL" id="CAEKKB010000007">
    <property type="protein sequence ID" value="CAB4318477.1"/>
    <property type="molecule type" value="Genomic_DNA"/>
</dbReference>
<dbReference type="EMBL" id="CAEKDK010000007">
    <property type="protein sequence ID" value="CAB4288108.1"/>
    <property type="molecule type" value="Genomic_DNA"/>
</dbReference>
<dbReference type="AlphaFoldDB" id="A0A6J5VQC1"/>
<dbReference type="Proteomes" id="UP000507245">
    <property type="component" value="Unassembled WGS sequence"/>
</dbReference>
<evidence type="ECO:0000313" key="4">
    <source>
        <dbReference type="Proteomes" id="UP000507245"/>
    </source>
</evidence>
<dbReference type="Proteomes" id="UP000507222">
    <property type="component" value="Unassembled WGS sequence"/>
</dbReference>
<evidence type="ECO:0000313" key="1">
    <source>
        <dbReference type="EMBL" id="CAB4288108.1"/>
    </source>
</evidence>
<gene>
    <name evidence="1" type="ORF">CURHAP_LOCUS46201</name>
    <name evidence="2" type="ORF">ORAREDHAP_LOCUS45541</name>
</gene>
<organism evidence="1 3">
    <name type="scientific">Prunus armeniaca</name>
    <name type="common">Apricot</name>
    <name type="synonym">Armeniaca vulgaris</name>
    <dbReference type="NCBI Taxonomy" id="36596"/>
    <lineage>
        <taxon>Eukaryota</taxon>
        <taxon>Viridiplantae</taxon>
        <taxon>Streptophyta</taxon>
        <taxon>Embryophyta</taxon>
        <taxon>Tracheophyta</taxon>
        <taxon>Spermatophyta</taxon>
        <taxon>Magnoliopsida</taxon>
        <taxon>eudicotyledons</taxon>
        <taxon>Gunneridae</taxon>
        <taxon>Pentapetalae</taxon>
        <taxon>rosids</taxon>
        <taxon>fabids</taxon>
        <taxon>Rosales</taxon>
        <taxon>Rosaceae</taxon>
        <taxon>Amygdaloideae</taxon>
        <taxon>Amygdaleae</taxon>
        <taxon>Prunus</taxon>
    </lineage>
</organism>
<sequence>METIEAYRLINVFVGDFSRVEDARERRGGSEAPLQPFSVFSSGGPGTAVSLWAGPGSKFVIFRVQPNNFRVGLVLE</sequence>
<name>A0A6J5VQC1_PRUAR</name>
<reference evidence="1 3" key="2">
    <citation type="submission" date="2020-05" db="EMBL/GenBank/DDBJ databases">
        <authorList>
            <person name="Campoy J."/>
            <person name="Schneeberger K."/>
            <person name="Spophaly S."/>
        </authorList>
    </citation>
    <scope>NUCLEOTIDE SEQUENCE [LARGE SCALE GENOMIC DNA]</scope>
    <source>
        <strain evidence="1">PruArmRojPasFocal</strain>
    </source>
</reference>
<proteinExistence type="predicted"/>
<protein>
    <submittedName>
        <fullName evidence="1">Uncharacterized protein</fullName>
    </submittedName>
</protein>